<gene>
    <name evidence="6" type="ORF">HND93_30715</name>
</gene>
<evidence type="ECO:0000256" key="3">
    <source>
        <dbReference type="ARBA" id="ARBA00023163"/>
    </source>
</evidence>
<dbReference type="RefSeq" id="WP_180285875.1">
    <property type="nucleotide sequence ID" value="NZ_JABFDB010000035.1"/>
</dbReference>
<sequence length="255" mass="27686">MTSDKDDTAIAAGSEPRRRTVRSEARPAPRTATVSATVYRDLRDDILALRRAPGAPIAEKQISEAYGVSRTPVREAVLKLADEGLVEIYPQSGTFVARIPLAALPEAITIRRVLEEAVARFAAERATRSQVALLRASLEAQRERAAAGDRDGFHKADEEFHALLADISGYPGFWTLVNQVKVQVDRYRRLTLPLTGRMGEVVVEHEAIVDAIAAGDPSAAAAALKAHLTHLEISIADTRDANPQYFSAVDADPSR</sequence>
<dbReference type="Gene3D" id="1.10.10.10">
    <property type="entry name" value="Winged helix-like DNA-binding domain superfamily/Winged helix DNA-binding domain"/>
    <property type="match status" value="1"/>
</dbReference>
<dbReference type="EMBL" id="JABFDB010000035">
    <property type="protein sequence ID" value="NYZ24098.1"/>
    <property type="molecule type" value="Genomic_DNA"/>
</dbReference>
<dbReference type="InterPro" id="IPR008920">
    <property type="entry name" value="TF_FadR/GntR_C"/>
</dbReference>
<evidence type="ECO:0000256" key="2">
    <source>
        <dbReference type="ARBA" id="ARBA00023125"/>
    </source>
</evidence>
<dbReference type="Proteomes" id="UP000584642">
    <property type="component" value="Unassembled WGS sequence"/>
</dbReference>
<dbReference type="PANTHER" id="PTHR43537">
    <property type="entry name" value="TRANSCRIPTIONAL REGULATOR, GNTR FAMILY"/>
    <property type="match status" value="1"/>
</dbReference>
<dbReference type="SUPFAM" id="SSF48008">
    <property type="entry name" value="GntR ligand-binding domain-like"/>
    <property type="match status" value="1"/>
</dbReference>
<dbReference type="SMART" id="SM00345">
    <property type="entry name" value="HTH_GNTR"/>
    <property type="match status" value="1"/>
</dbReference>
<dbReference type="InterPro" id="IPR036388">
    <property type="entry name" value="WH-like_DNA-bd_sf"/>
</dbReference>
<reference evidence="6 7" key="1">
    <citation type="submission" date="2020-05" db="EMBL/GenBank/DDBJ databases">
        <title>Azospirillum oleiclasticum sp. nov, a nitrogen-fixing and heavy crude oil-emulsifying bacterium isolated from the crude oil of Yumen Oilfield.</title>
        <authorList>
            <person name="Wu D."/>
            <person name="Cai M."/>
            <person name="Zhang X."/>
        </authorList>
    </citation>
    <scope>NUCLEOTIDE SEQUENCE [LARGE SCALE GENOMIC DNA]</scope>
    <source>
        <strain evidence="6 7">ROY-1-1-2</strain>
    </source>
</reference>
<dbReference type="SMART" id="SM00895">
    <property type="entry name" value="FCD"/>
    <property type="match status" value="1"/>
</dbReference>
<protein>
    <submittedName>
        <fullName evidence="6">GntR family transcriptional regulator</fullName>
    </submittedName>
</protein>
<keyword evidence="2" id="KW-0238">DNA-binding</keyword>
<evidence type="ECO:0000313" key="6">
    <source>
        <dbReference type="EMBL" id="NYZ24098.1"/>
    </source>
</evidence>
<dbReference type="Pfam" id="PF07729">
    <property type="entry name" value="FCD"/>
    <property type="match status" value="1"/>
</dbReference>
<dbReference type="InterPro" id="IPR000524">
    <property type="entry name" value="Tscrpt_reg_HTH_GntR"/>
</dbReference>
<dbReference type="PROSITE" id="PS50949">
    <property type="entry name" value="HTH_GNTR"/>
    <property type="match status" value="1"/>
</dbReference>
<keyword evidence="3" id="KW-0804">Transcription</keyword>
<evidence type="ECO:0000256" key="4">
    <source>
        <dbReference type="SAM" id="MobiDB-lite"/>
    </source>
</evidence>
<feature type="compositionally biased region" description="Basic and acidic residues" evidence="4">
    <location>
        <begin position="15"/>
        <end position="27"/>
    </location>
</feature>
<dbReference type="Gene3D" id="1.20.120.530">
    <property type="entry name" value="GntR ligand-binding domain-like"/>
    <property type="match status" value="1"/>
</dbReference>
<feature type="domain" description="HTH gntR-type" evidence="5">
    <location>
        <begin position="32"/>
        <end position="99"/>
    </location>
</feature>
<accession>A0ABX2TLR3</accession>
<evidence type="ECO:0000256" key="1">
    <source>
        <dbReference type="ARBA" id="ARBA00023015"/>
    </source>
</evidence>
<dbReference type="InterPro" id="IPR011711">
    <property type="entry name" value="GntR_C"/>
</dbReference>
<keyword evidence="1" id="KW-0805">Transcription regulation</keyword>
<keyword evidence="7" id="KW-1185">Reference proteome</keyword>
<organism evidence="6 7">
    <name type="scientific">Azospirillum oleiclasticum</name>
    <dbReference type="NCBI Taxonomy" id="2735135"/>
    <lineage>
        <taxon>Bacteria</taxon>
        <taxon>Pseudomonadati</taxon>
        <taxon>Pseudomonadota</taxon>
        <taxon>Alphaproteobacteria</taxon>
        <taxon>Rhodospirillales</taxon>
        <taxon>Azospirillaceae</taxon>
        <taxon>Azospirillum</taxon>
    </lineage>
</organism>
<dbReference type="InterPro" id="IPR036390">
    <property type="entry name" value="WH_DNA-bd_sf"/>
</dbReference>
<evidence type="ECO:0000259" key="5">
    <source>
        <dbReference type="PROSITE" id="PS50949"/>
    </source>
</evidence>
<dbReference type="PANTHER" id="PTHR43537:SF45">
    <property type="entry name" value="GNTR FAMILY REGULATORY PROTEIN"/>
    <property type="match status" value="1"/>
</dbReference>
<proteinExistence type="predicted"/>
<dbReference type="SUPFAM" id="SSF46785">
    <property type="entry name" value="Winged helix' DNA-binding domain"/>
    <property type="match status" value="1"/>
</dbReference>
<feature type="region of interest" description="Disordered" evidence="4">
    <location>
        <begin position="1"/>
        <end position="32"/>
    </location>
</feature>
<comment type="caution">
    <text evidence="6">The sequence shown here is derived from an EMBL/GenBank/DDBJ whole genome shotgun (WGS) entry which is preliminary data.</text>
</comment>
<dbReference type="PRINTS" id="PR00035">
    <property type="entry name" value="HTHGNTR"/>
</dbReference>
<dbReference type="Pfam" id="PF00392">
    <property type="entry name" value="GntR"/>
    <property type="match status" value="1"/>
</dbReference>
<evidence type="ECO:0000313" key="7">
    <source>
        <dbReference type="Proteomes" id="UP000584642"/>
    </source>
</evidence>
<dbReference type="CDD" id="cd07377">
    <property type="entry name" value="WHTH_GntR"/>
    <property type="match status" value="1"/>
</dbReference>
<name>A0ABX2TLR3_9PROT</name>